<name>A0A1S3Y4H8_TOBAC</name>
<accession>A0A1S3Y4H8</accession>
<protein>
    <submittedName>
        <fullName evidence="1">Uncharacterized protein</fullName>
    </submittedName>
</protein>
<gene>
    <name evidence="1" type="primary">LOC107772097</name>
</gene>
<dbReference type="AlphaFoldDB" id="A0A1S3Y4H8"/>
<organism evidence="1">
    <name type="scientific">Nicotiana tabacum</name>
    <name type="common">Common tobacco</name>
    <dbReference type="NCBI Taxonomy" id="4097"/>
    <lineage>
        <taxon>Eukaryota</taxon>
        <taxon>Viridiplantae</taxon>
        <taxon>Streptophyta</taxon>
        <taxon>Embryophyta</taxon>
        <taxon>Tracheophyta</taxon>
        <taxon>Spermatophyta</taxon>
        <taxon>Magnoliopsida</taxon>
        <taxon>eudicotyledons</taxon>
        <taxon>Gunneridae</taxon>
        <taxon>Pentapetalae</taxon>
        <taxon>asterids</taxon>
        <taxon>lamiids</taxon>
        <taxon>Solanales</taxon>
        <taxon>Solanaceae</taxon>
        <taxon>Nicotianoideae</taxon>
        <taxon>Nicotianeae</taxon>
        <taxon>Nicotiana</taxon>
    </lineage>
</organism>
<dbReference type="RefSeq" id="XP_016447070.1">
    <property type="nucleotide sequence ID" value="XM_016591584.1"/>
</dbReference>
<proteinExistence type="predicted"/>
<dbReference type="OrthoDB" id="1719845at2759"/>
<reference evidence="1" key="1">
    <citation type="submission" date="2025-08" db="UniProtKB">
        <authorList>
            <consortium name="RefSeq"/>
        </authorList>
    </citation>
    <scope>IDENTIFICATION</scope>
</reference>
<dbReference type="KEGG" id="nta:107772097"/>
<evidence type="ECO:0000313" key="1">
    <source>
        <dbReference type="RefSeq" id="XP_016447070.1"/>
    </source>
</evidence>
<dbReference type="PaxDb" id="4097-A0A1S3Y4H8"/>
<sequence length="131" mass="14828">MSLSSFLGLISYHSLLRWCHIDNGTPKPSYKWCRVLLKVSGEARARGHAQNVDPNVRRGKFLGDDNILENLSARPPFMEILSAEFSERVDVPPFMARIQVVKKGRDPTSSEIYLHAHTHGNYGKSFVGEKF</sequence>